<accession>A0A5B7FIT1</accession>
<proteinExistence type="predicted"/>
<protein>
    <submittedName>
        <fullName evidence="1">Uncharacterized protein</fullName>
    </submittedName>
</protein>
<evidence type="ECO:0000313" key="1">
    <source>
        <dbReference type="EMBL" id="MPC47231.1"/>
    </source>
</evidence>
<gene>
    <name evidence="1" type="ORF">E2C01_040972</name>
</gene>
<evidence type="ECO:0000313" key="2">
    <source>
        <dbReference type="Proteomes" id="UP000324222"/>
    </source>
</evidence>
<reference evidence="1 2" key="1">
    <citation type="submission" date="2019-05" db="EMBL/GenBank/DDBJ databases">
        <title>Another draft genome of Portunus trituberculatus and its Hox gene families provides insights of decapod evolution.</title>
        <authorList>
            <person name="Jeong J.-H."/>
            <person name="Song I."/>
            <person name="Kim S."/>
            <person name="Choi T."/>
            <person name="Kim D."/>
            <person name="Ryu S."/>
            <person name="Kim W."/>
        </authorList>
    </citation>
    <scope>NUCLEOTIDE SEQUENCE [LARGE SCALE GENOMIC DNA]</scope>
    <source>
        <tissue evidence="1">Muscle</tissue>
    </source>
</reference>
<dbReference type="EMBL" id="VSRR010007628">
    <property type="protein sequence ID" value="MPC47231.1"/>
    <property type="molecule type" value="Genomic_DNA"/>
</dbReference>
<organism evidence="1 2">
    <name type="scientific">Portunus trituberculatus</name>
    <name type="common">Swimming crab</name>
    <name type="synonym">Neptunus trituberculatus</name>
    <dbReference type="NCBI Taxonomy" id="210409"/>
    <lineage>
        <taxon>Eukaryota</taxon>
        <taxon>Metazoa</taxon>
        <taxon>Ecdysozoa</taxon>
        <taxon>Arthropoda</taxon>
        <taxon>Crustacea</taxon>
        <taxon>Multicrustacea</taxon>
        <taxon>Malacostraca</taxon>
        <taxon>Eumalacostraca</taxon>
        <taxon>Eucarida</taxon>
        <taxon>Decapoda</taxon>
        <taxon>Pleocyemata</taxon>
        <taxon>Brachyura</taxon>
        <taxon>Eubrachyura</taxon>
        <taxon>Portunoidea</taxon>
        <taxon>Portunidae</taxon>
        <taxon>Portuninae</taxon>
        <taxon>Portunus</taxon>
    </lineage>
</organism>
<comment type="caution">
    <text evidence="1">The sequence shown here is derived from an EMBL/GenBank/DDBJ whole genome shotgun (WGS) entry which is preliminary data.</text>
</comment>
<name>A0A5B7FIT1_PORTR</name>
<dbReference type="AlphaFoldDB" id="A0A5B7FIT1"/>
<keyword evidence="2" id="KW-1185">Reference proteome</keyword>
<dbReference type="Proteomes" id="UP000324222">
    <property type="component" value="Unassembled WGS sequence"/>
</dbReference>
<sequence>MILSKEVLVRFIGERLQNINPIMTLNGISHALVSAPGTLFSVTQKRDTIALPPAAPSPPAAD</sequence>